<organism evidence="1 2">
    <name type="scientific">Pseudomonas phytophila</name>
    <dbReference type="NCBI Taxonomy" id="2867264"/>
    <lineage>
        <taxon>Bacteria</taxon>
        <taxon>Pseudomonadati</taxon>
        <taxon>Pseudomonadota</taxon>
        <taxon>Gammaproteobacteria</taxon>
        <taxon>Pseudomonadales</taxon>
        <taxon>Pseudomonadaceae</taxon>
        <taxon>Pseudomonas</taxon>
    </lineage>
</organism>
<sequence>MTYGLTVQNNDNYIQIDSDTPRLCAMCNGSYAASGSSAVTITFPKPIKTTEPPCIFIRNANQGSVLYNGMYILGSPGNWTGFQLSAGNVNWRPSGKWFAAVFASQSSALWGLRMWDAAGVIIYDSGLPPVLVTKATNAWSYQGAVQLDIGRAYYYLSAAVGALATDEYFMINPFSRGLLAAQQTTWNSSGVRFDYSSNRLQLYSVGTTAWINNGAPGAVFARLPGT</sequence>
<protein>
    <submittedName>
        <fullName evidence="1">Uncharacterized protein</fullName>
    </submittedName>
</protein>
<reference evidence="1" key="1">
    <citation type="submission" date="2021-08" db="EMBL/GenBank/DDBJ databases">
        <title>Complete genome sequence of Pseudomonas phytophila.</title>
        <authorList>
            <person name="Weir B.S."/>
            <person name="Templeton M.D."/>
            <person name="Arshed S."/>
            <person name="Andersen M.T."/>
            <person name="Jayaraman J."/>
        </authorList>
    </citation>
    <scope>NUCLEOTIDE SEQUENCE</scope>
    <source>
        <strain evidence="1">ICMP 23753</strain>
    </source>
</reference>
<name>A0ABY6FM03_9PSED</name>
<dbReference type="EMBL" id="CP081201">
    <property type="protein sequence ID" value="UXZ98917.1"/>
    <property type="molecule type" value="Genomic_DNA"/>
</dbReference>
<evidence type="ECO:0000313" key="1">
    <source>
        <dbReference type="EMBL" id="UXZ98917.1"/>
    </source>
</evidence>
<evidence type="ECO:0000313" key="2">
    <source>
        <dbReference type="Proteomes" id="UP001063228"/>
    </source>
</evidence>
<dbReference type="RefSeq" id="WP_164581519.1">
    <property type="nucleotide sequence ID" value="NZ_CP081201.1"/>
</dbReference>
<proteinExistence type="predicted"/>
<gene>
    <name evidence="1" type="ORF">K3169_14100</name>
</gene>
<accession>A0ABY6FM03</accession>
<dbReference type="Proteomes" id="UP001063228">
    <property type="component" value="Chromosome"/>
</dbReference>
<keyword evidence="2" id="KW-1185">Reference proteome</keyword>